<protein>
    <submittedName>
        <fullName evidence="3">Barstar (Barnase inhibitor)</fullName>
    </submittedName>
</protein>
<keyword evidence="4" id="KW-1185">Reference proteome</keyword>
<dbReference type="InterPro" id="IPR035905">
    <property type="entry name" value="Barstar-like_sf"/>
</dbReference>
<name>A0A285VUW9_9MICO</name>
<proteinExistence type="inferred from homology"/>
<evidence type="ECO:0000313" key="3">
    <source>
        <dbReference type="EMBL" id="SOC57408.1"/>
    </source>
</evidence>
<dbReference type="RefSeq" id="WP_170955508.1">
    <property type="nucleotide sequence ID" value="NZ_OBQK01000012.1"/>
</dbReference>
<accession>A0A285VUW9</accession>
<evidence type="ECO:0000259" key="2">
    <source>
        <dbReference type="Pfam" id="PF01337"/>
    </source>
</evidence>
<dbReference type="InterPro" id="IPR000468">
    <property type="entry name" value="Barstar"/>
</dbReference>
<dbReference type="Gene3D" id="3.30.370.10">
    <property type="entry name" value="Barstar-like"/>
    <property type="match status" value="1"/>
</dbReference>
<comment type="similarity">
    <text evidence="1">Belongs to the barstar family.</text>
</comment>
<dbReference type="EMBL" id="OBQK01000012">
    <property type="protein sequence ID" value="SOC57408.1"/>
    <property type="molecule type" value="Genomic_DNA"/>
</dbReference>
<organism evidence="3 4">
    <name type="scientific">Ornithinimicrobium cerasi</name>
    <dbReference type="NCBI Taxonomy" id="2248773"/>
    <lineage>
        <taxon>Bacteria</taxon>
        <taxon>Bacillati</taxon>
        <taxon>Actinomycetota</taxon>
        <taxon>Actinomycetes</taxon>
        <taxon>Micrococcales</taxon>
        <taxon>Ornithinimicrobiaceae</taxon>
        <taxon>Ornithinimicrobium</taxon>
    </lineage>
</organism>
<dbReference type="Pfam" id="PF01337">
    <property type="entry name" value="Barstar"/>
    <property type="match status" value="1"/>
</dbReference>
<dbReference type="AlphaFoldDB" id="A0A285VUW9"/>
<evidence type="ECO:0000256" key="1">
    <source>
        <dbReference type="ARBA" id="ARBA00006845"/>
    </source>
</evidence>
<evidence type="ECO:0000313" key="4">
    <source>
        <dbReference type="Proteomes" id="UP000219688"/>
    </source>
</evidence>
<gene>
    <name evidence="3" type="ORF">SAMN05421879_11266</name>
</gene>
<dbReference type="SUPFAM" id="SSF52038">
    <property type="entry name" value="Barstar-related"/>
    <property type="match status" value="1"/>
</dbReference>
<feature type="domain" description="Barstar (barnase inhibitor)" evidence="2">
    <location>
        <begin position="29"/>
        <end position="104"/>
    </location>
</feature>
<sequence>MILVPADRLDAVRTHLQDAGYAVASAVTPAAADLRQTQAELARALRLPGNAASNLDAMADTLRDLPQIWGSDRVALLWEDAERLAAHDGRAWWILGEILDDADDLTVVALGEARLGRPTEEDR</sequence>
<reference evidence="4" key="1">
    <citation type="submission" date="2017-08" db="EMBL/GenBank/DDBJ databases">
        <authorList>
            <person name="Varghese N."/>
            <person name="Submissions S."/>
        </authorList>
    </citation>
    <scope>NUCLEOTIDE SEQUENCE [LARGE SCALE GENOMIC DNA]</scope>
    <source>
        <strain evidence="4">USBA17B2</strain>
    </source>
</reference>
<dbReference type="Proteomes" id="UP000219688">
    <property type="component" value="Unassembled WGS sequence"/>
</dbReference>